<reference evidence="1 2" key="1">
    <citation type="submission" date="2019-05" db="EMBL/GenBank/DDBJ databases">
        <title>Mikania micrantha, genome provides insights into the molecular mechanism of rapid growth.</title>
        <authorList>
            <person name="Liu B."/>
        </authorList>
    </citation>
    <scope>NUCLEOTIDE SEQUENCE [LARGE SCALE GENOMIC DNA]</scope>
    <source>
        <strain evidence="1">NLD-2019</strain>
        <tissue evidence="1">Leaf</tissue>
    </source>
</reference>
<proteinExistence type="predicted"/>
<comment type="caution">
    <text evidence="1">The sequence shown here is derived from an EMBL/GenBank/DDBJ whole genome shotgun (WGS) entry which is preliminary data.</text>
</comment>
<protein>
    <submittedName>
        <fullName evidence="1">Uncharacterized protein</fullName>
    </submittedName>
</protein>
<dbReference type="AlphaFoldDB" id="A0A5N6MJZ5"/>
<dbReference type="Proteomes" id="UP000326396">
    <property type="component" value="Linkage Group LG5"/>
</dbReference>
<evidence type="ECO:0000313" key="2">
    <source>
        <dbReference type="Proteomes" id="UP000326396"/>
    </source>
</evidence>
<sequence length="187" mass="20731">MPLARVRGGLKAALLQSLEDIDIQLKLTDSVIDKMMLMVDDMSLQWQQLSHLHRRRKHMRCDKTGGGIVGAALDGRSGCRSADEQIRASPEMNRKPPIASLKTTSTIPAAVSDSRLQRMNGTDEELEPEPLGNTARSRTNLEKTIDEHVMSLLKVSAFMQKSEQTFANLNANVHAILSKLNGSFSHR</sequence>
<keyword evidence="2" id="KW-1185">Reference proteome</keyword>
<accession>A0A5N6MJZ5</accession>
<dbReference type="EMBL" id="SZYD01000015">
    <property type="protein sequence ID" value="KAD3640463.1"/>
    <property type="molecule type" value="Genomic_DNA"/>
</dbReference>
<evidence type="ECO:0000313" key="1">
    <source>
        <dbReference type="EMBL" id="KAD3640463.1"/>
    </source>
</evidence>
<gene>
    <name evidence="1" type="ORF">E3N88_29686</name>
</gene>
<name>A0A5N6MJZ5_9ASTR</name>
<organism evidence="1 2">
    <name type="scientific">Mikania micrantha</name>
    <name type="common">bitter vine</name>
    <dbReference type="NCBI Taxonomy" id="192012"/>
    <lineage>
        <taxon>Eukaryota</taxon>
        <taxon>Viridiplantae</taxon>
        <taxon>Streptophyta</taxon>
        <taxon>Embryophyta</taxon>
        <taxon>Tracheophyta</taxon>
        <taxon>Spermatophyta</taxon>
        <taxon>Magnoliopsida</taxon>
        <taxon>eudicotyledons</taxon>
        <taxon>Gunneridae</taxon>
        <taxon>Pentapetalae</taxon>
        <taxon>asterids</taxon>
        <taxon>campanulids</taxon>
        <taxon>Asterales</taxon>
        <taxon>Asteraceae</taxon>
        <taxon>Asteroideae</taxon>
        <taxon>Heliantheae alliance</taxon>
        <taxon>Eupatorieae</taxon>
        <taxon>Mikania</taxon>
    </lineage>
</organism>